<proteinExistence type="predicted"/>
<accession>A0ABM7FYJ7</accession>
<keyword evidence="2" id="KW-1185">Reference proteome</keyword>
<gene>
    <name evidence="1" type="ORF">SBA_ch1_24220</name>
</gene>
<protein>
    <submittedName>
        <fullName evidence="1">Uncharacterized protein</fullName>
    </submittedName>
</protein>
<dbReference type="EMBL" id="AP018817">
    <property type="protein sequence ID" value="BBF70222.1"/>
    <property type="molecule type" value="Genomic_DNA"/>
</dbReference>
<name>A0ABM7FYJ7_9SPHN</name>
<dbReference type="Proteomes" id="UP001059971">
    <property type="component" value="Chromosome 1"/>
</dbReference>
<evidence type="ECO:0000313" key="1">
    <source>
        <dbReference type="EMBL" id="BBF70222.1"/>
    </source>
</evidence>
<evidence type="ECO:0000313" key="2">
    <source>
        <dbReference type="Proteomes" id="UP001059971"/>
    </source>
</evidence>
<reference evidence="1" key="1">
    <citation type="submission" date="2018-07" db="EMBL/GenBank/DDBJ databases">
        <title>Complete genome sequence of Sphingomonas bisphenolicum strain AO1, a bisphenol A degradative bacterium isolated from Japanese farm field.</title>
        <authorList>
            <person name="Murakami M."/>
            <person name="Koh M."/>
            <person name="Koba S."/>
            <person name="Matsumura Y."/>
        </authorList>
    </citation>
    <scope>NUCLEOTIDE SEQUENCE</scope>
    <source>
        <strain evidence="1">AO1</strain>
    </source>
</reference>
<sequence>MGGKRILSDQQLDEMAALRERGWSIDRIAEYFTAAGTPISASSINWQCMRVGADAPPRLRGKHTRPGAPYVRYGFTVRPWTDEDDALLVELEVAGKKMREICRRLGRANSSVRGRLLTLARRDARREEKAG</sequence>
<organism evidence="1 2">
    <name type="scientific">Sphingomonas bisphenolicum</name>
    <dbReference type="NCBI Taxonomy" id="296544"/>
    <lineage>
        <taxon>Bacteria</taxon>
        <taxon>Pseudomonadati</taxon>
        <taxon>Pseudomonadota</taxon>
        <taxon>Alphaproteobacteria</taxon>
        <taxon>Sphingomonadales</taxon>
        <taxon>Sphingomonadaceae</taxon>
        <taxon>Sphingomonas</taxon>
    </lineage>
</organism>